<evidence type="ECO:0000313" key="3">
    <source>
        <dbReference type="Proteomes" id="UP000597459"/>
    </source>
</evidence>
<dbReference type="AlphaFoldDB" id="A0A967B8R7"/>
<protein>
    <submittedName>
        <fullName evidence="2">DUF192 domain-containing protein</fullName>
    </submittedName>
</protein>
<dbReference type="InterPro" id="IPR038695">
    <property type="entry name" value="Saro_0823-like_sf"/>
</dbReference>
<keyword evidence="3" id="KW-1185">Reference proteome</keyword>
<dbReference type="RefSeq" id="WP_166315666.1">
    <property type="nucleotide sequence ID" value="NZ_WOTH01000016.1"/>
</dbReference>
<comment type="caution">
    <text evidence="2">The sequence shown here is derived from an EMBL/GenBank/DDBJ whole genome shotgun (WGS) entry which is preliminary data.</text>
</comment>
<dbReference type="PANTHER" id="PTHR37953">
    <property type="entry name" value="UPF0127 PROTEIN MJ1496"/>
    <property type="match status" value="1"/>
</dbReference>
<evidence type="ECO:0000256" key="1">
    <source>
        <dbReference type="SAM" id="MobiDB-lite"/>
    </source>
</evidence>
<dbReference type="InterPro" id="IPR003795">
    <property type="entry name" value="DUF192"/>
</dbReference>
<dbReference type="Pfam" id="PF02643">
    <property type="entry name" value="DUF192"/>
    <property type="match status" value="1"/>
</dbReference>
<name>A0A967B8R7_9PROT</name>
<dbReference type="PANTHER" id="PTHR37953:SF1">
    <property type="entry name" value="UPF0127 PROTEIN MJ1496"/>
    <property type="match status" value="1"/>
</dbReference>
<evidence type="ECO:0000313" key="2">
    <source>
        <dbReference type="EMBL" id="NHO54121.1"/>
    </source>
</evidence>
<dbReference type="EMBL" id="WOTH01000016">
    <property type="protein sequence ID" value="NHO54121.1"/>
    <property type="molecule type" value="Genomic_DNA"/>
</dbReference>
<organism evidence="2 3">
    <name type="scientific">Acetobacter estunensis</name>
    <dbReference type="NCBI Taxonomy" id="104097"/>
    <lineage>
        <taxon>Bacteria</taxon>
        <taxon>Pseudomonadati</taxon>
        <taxon>Pseudomonadota</taxon>
        <taxon>Alphaproteobacteria</taxon>
        <taxon>Acetobacterales</taxon>
        <taxon>Acetobacteraceae</taxon>
        <taxon>Acetobacter</taxon>
    </lineage>
</organism>
<proteinExistence type="predicted"/>
<gene>
    <name evidence="2" type="ORF">GOB87_09170</name>
</gene>
<dbReference type="Gene3D" id="2.60.120.1140">
    <property type="entry name" value="Protein of unknown function DUF192"/>
    <property type="match status" value="1"/>
</dbReference>
<dbReference type="Proteomes" id="UP000597459">
    <property type="component" value="Unassembled WGS sequence"/>
</dbReference>
<reference evidence="2" key="1">
    <citation type="submission" date="2019-11" db="EMBL/GenBank/DDBJ databases">
        <title>Description of new Acetobacter species.</title>
        <authorList>
            <person name="Cleenwerck I."/>
            <person name="Sombolestani A.S."/>
        </authorList>
    </citation>
    <scope>NUCLEOTIDE SEQUENCE</scope>
    <source>
        <strain evidence="2">LMG 1626</strain>
    </source>
</reference>
<accession>A0A967B8R7</accession>
<feature type="region of interest" description="Disordered" evidence="1">
    <location>
        <begin position="1"/>
        <end position="25"/>
    </location>
</feature>
<sequence length="165" mass="17197">MPAVVSSMAHADGSGAPTAAQPTLPQEKLSIRSADGTHDFTVELAKTPHEQEVGEMFRTNVPADQGMLFVWDQPQQSDMWMENTLVSLDIVFIGADGRITSITENAVPQSLARISSHGPVAATLELQGGLTAKLGITVGDVVMSPALTHTPAHGTPAGVPTPHAG</sequence>